<evidence type="ECO:0000256" key="11">
    <source>
        <dbReference type="ARBA" id="ARBA00023136"/>
    </source>
</evidence>
<evidence type="ECO:0000256" key="12">
    <source>
        <dbReference type="ARBA" id="ARBA00023209"/>
    </source>
</evidence>
<feature type="transmembrane region" description="Helical" evidence="16">
    <location>
        <begin position="92"/>
        <end position="110"/>
    </location>
</feature>
<evidence type="ECO:0000256" key="15">
    <source>
        <dbReference type="RuleBase" id="RU003750"/>
    </source>
</evidence>
<dbReference type="GO" id="GO:0003882">
    <property type="term" value="F:CDP-diacylglycerol-serine O-phosphatidyltransferase activity"/>
    <property type="evidence" value="ECO:0007669"/>
    <property type="project" value="UniProtKB-EC"/>
</dbReference>
<dbReference type="EMBL" id="JBHUHO010000012">
    <property type="protein sequence ID" value="MFD2114991.1"/>
    <property type="molecule type" value="Genomic_DNA"/>
</dbReference>
<dbReference type="RefSeq" id="WP_377770024.1">
    <property type="nucleotide sequence ID" value="NZ_JBHUHO010000012.1"/>
</dbReference>
<comment type="catalytic activity">
    <reaction evidence="1">
        <text>a CDP-1,2-diacyl-sn-glycerol + L-serine = a 1,2-diacyl-sn-glycero-3-phospho-L-serine + CMP + H(+)</text>
        <dbReference type="Rhea" id="RHEA:16913"/>
        <dbReference type="ChEBI" id="CHEBI:15378"/>
        <dbReference type="ChEBI" id="CHEBI:33384"/>
        <dbReference type="ChEBI" id="CHEBI:57262"/>
        <dbReference type="ChEBI" id="CHEBI:58332"/>
        <dbReference type="ChEBI" id="CHEBI:60377"/>
        <dbReference type="EC" id="2.7.8.8"/>
    </reaction>
</comment>
<feature type="transmembrane region" description="Helical" evidence="16">
    <location>
        <begin position="178"/>
        <end position="197"/>
    </location>
</feature>
<evidence type="ECO:0000256" key="8">
    <source>
        <dbReference type="ARBA" id="ARBA00022692"/>
    </source>
</evidence>
<keyword evidence="7 15" id="KW-0808">Transferase</keyword>
<evidence type="ECO:0000256" key="3">
    <source>
        <dbReference type="ARBA" id="ARBA00010441"/>
    </source>
</evidence>
<accession>A0ABW4YGX5</accession>
<dbReference type="Pfam" id="PF01066">
    <property type="entry name" value="CDP-OH_P_transf"/>
    <property type="match status" value="1"/>
</dbReference>
<evidence type="ECO:0000256" key="5">
    <source>
        <dbReference type="ARBA" id="ARBA00017171"/>
    </source>
</evidence>
<dbReference type="InterPro" id="IPR043130">
    <property type="entry name" value="CDP-OH_PTrfase_TM_dom"/>
</dbReference>
<dbReference type="PROSITE" id="PS00379">
    <property type="entry name" value="CDP_ALCOHOL_P_TRANSF"/>
    <property type="match status" value="1"/>
</dbReference>
<evidence type="ECO:0000256" key="16">
    <source>
        <dbReference type="SAM" id="Phobius"/>
    </source>
</evidence>
<dbReference type="PANTHER" id="PTHR14269:SF61">
    <property type="entry name" value="CDP-DIACYLGLYCEROL--SERINE O-PHOSPHATIDYLTRANSFERASE"/>
    <property type="match status" value="1"/>
</dbReference>
<evidence type="ECO:0000256" key="7">
    <source>
        <dbReference type="ARBA" id="ARBA00022679"/>
    </source>
</evidence>
<feature type="transmembrane region" description="Helical" evidence="16">
    <location>
        <begin position="122"/>
        <end position="140"/>
    </location>
</feature>
<evidence type="ECO:0000256" key="6">
    <source>
        <dbReference type="ARBA" id="ARBA00022516"/>
    </source>
</evidence>
<evidence type="ECO:0000313" key="17">
    <source>
        <dbReference type="EMBL" id="MFD2114991.1"/>
    </source>
</evidence>
<name>A0ABW4YGX5_9BACL</name>
<dbReference type="InterPro" id="IPR048254">
    <property type="entry name" value="CDP_ALCOHOL_P_TRANSF_CS"/>
</dbReference>
<evidence type="ECO:0000256" key="1">
    <source>
        <dbReference type="ARBA" id="ARBA00000287"/>
    </source>
</evidence>
<keyword evidence="18" id="KW-1185">Reference proteome</keyword>
<evidence type="ECO:0000256" key="4">
    <source>
        <dbReference type="ARBA" id="ARBA00013174"/>
    </source>
</evidence>
<feature type="transmembrane region" description="Helical" evidence="16">
    <location>
        <begin position="32"/>
        <end position="54"/>
    </location>
</feature>
<evidence type="ECO:0000256" key="13">
    <source>
        <dbReference type="ARBA" id="ARBA00023264"/>
    </source>
</evidence>
<dbReference type="InterPro" id="IPR004533">
    <property type="entry name" value="CDP-diaglyc--ser_O-PTrfase"/>
</dbReference>
<comment type="caution">
    <text evidence="17">The sequence shown here is derived from an EMBL/GenBank/DDBJ whole genome shotgun (WGS) entry which is preliminary data.</text>
</comment>
<dbReference type="InterPro" id="IPR000462">
    <property type="entry name" value="CDP-OH_P_trans"/>
</dbReference>
<dbReference type="Proteomes" id="UP001597362">
    <property type="component" value="Unassembled WGS sequence"/>
</dbReference>
<evidence type="ECO:0000313" key="18">
    <source>
        <dbReference type="Proteomes" id="UP001597362"/>
    </source>
</evidence>
<dbReference type="Gene3D" id="1.20.120.1760">
    <property type="match status" value="1"/>
</dbReference>
<feature type="transmembrane region" description="Helical" evidence="16">
    <location>
        <begin position="203"/>
        <end position="220"/>
    </location>
</feature>
<dbReference type="InterPro" id="IPR050324">
    <property type="entry name" value="CDP-alcohol_PTase-I"/>
</dbReference>
<keyword evidence="10" id="KW-0443">Lipid metabolism</keyword>
<evidence type="ECO:0000256" key="14">
    <source>
        <dbReference type="ARBA" id="ARBA00032361"/>
    </source>
</evidence>
<dbReference type="EC" id="2.7.8.8" evidence="4"/>
<comment type="subcellular location">
    <subcellularLocation>
        <location evidence="2">Endomembrane system</location>
        <topology evidence="2">Multi-pass membrane protein</topology>
    </subcellularLocation>
</comment>
<evidence type="ECO:0000256" key="2">
    <source>
        <dbReference type="ARBA" id="ARBA00004127"/>
    </source>
</evidence>
<keyword evidence="9 16" id="KW-1133">Transmembrane helix</keyword>
<sequence>MIAKSIPSLFTIGNLFLGIIAIIMVFNGDTPMAVMMIIIAMLLDGVDGRIARALNAQSEFGKELDSLADVVSFGAAPAFIMYVVAFQDMYSPAAWIITALFPICGALRLARFNVITSNAGYFIGLPIPAAGSVLATLSLFSDSIPLGILVLATVVLALLMVSTVRYPNFKRVGISKTALWLVPIVIIVSLVLGIMFTDHLSKIIFIPLLLYALYGFKKTFDRRHVRKKKRASSIEQDEDAPPEFLA</sequence>
<keyword evidence="12" id="KW-0594">Phospholipid biosynthesis</keyword>
<feature type="transmembrane region" description="Helical" evidence="16">
    <location>
        <begin position="66"/>
        <end position="86"/>
    </location>
</feature>
<evidence type="ECO:0000256" key="9">
    <source>
        <dbReference type="ARBA" id="ARBA00022989"/>
    </source>
</evidence>
<dbReference type="NCBIfam" id="TIGR00473">
    <property type="entry name" value="pssA"/>
    <property type="match status" value="1"/>
</dbReference>
<organism evidence="17 18">
    <name type="scientific">Paenibacillus yanchengensis</name>
    <dbReference type="NCBI Taxonomy" id="2035833"/>
    <lineage>
        <taxon>Bacteria</taxon>
        <taxon>Bacillati</taxon>
        <taxon>Bacillota</taxon>
        <taxon>Bacilli</taxon>
        <taxon>Bacillales</taxon>
        <taxon>Paenibacillaceae</taxon>
        <taxon>Paenibacillus</taxon>
    </lineage>
</organism>
<dbReference type="PANTHER" id="PTHR14269">
    <property type="entry name" value="CDP-DIACYLGLYCEROL--GLYCEROL-3-PHOSPHATE 3-PHOSPHATIDYLTRANSFERASE-RELATED"/>
    <property type="match status" value="1"/>
</dbReference>
<evidence type="ECO:0000256" key="10">
    <source>
        <dbReference type="ARBA" id="ARBA00023098"/>
    </source>
</evidence>
<keyword evidence="13" id="KW-1208">Phospholipid metabolism</keyword>
<reference evidence="18" key="1">
    <citation type="journal article" date="2019" name="Int. J. Syst. Evol. Microbiol.">
        <title>The Global Catalogue of Microorganisms (GCM) 10K type strain sequencing project: providing services to taxonomists for standard genome sequencing and annotation.</title>
        <authorList>
            <consortium name="The Broad Institute Genomics Platform"/>
            <consortium name="The Broad Institute Genome Sequencing Center for Infectious Disease"/>
            <person name="Wu L."/>
            <person name="Ma J."/>
        </authorList>
    </citation>
    <scope>NUCLEOTIDE SEQUENCE [LARGE SCALE GENOMIC DNA]</scope>
    <source>
        <strain evidence="18">GH52</strain>
    </source>
</reference>
<gene>
    <name evidence="17" type="primary">pssA</name>
    <name evidence="17" type="ORF">ACFSJH_04480</name>
</gene>
<keyword evidence="6" id="KW-0444">Lipid biosynthesis</keyword>
<comment type="similarity">
    <text evidence="3 15">Belongs to the CDP-alcohol phosphatidyltransferase class-I family.</text>
</comment>
<feature type="transmembrane region" description="Helical" evidence="16">
    <location>
        <begin position="7"/>
        <end position="26"/>
    </location>
</feature>
<feature type="transmembrane region" description="Helical" evidence="16">
    <location>
        <begin position="146"/>
        <end position="166"/>
    </location>
</feature>
<keyword evidence="8 16" id="KW-0812">Transmembrane</keyword>
<protein>
    <recommendedName>
        <fullName evidence="5">CDP-diacylglycerol--serine O-phosphatidyltransferase</fullName>
        <ecNumber evidence="4">2.7.8.8</ecNumber>
    </recommendedName>
    <alternativeName>
        <fullName evidence="14">Phosphatidylserine synthase</fullName>
    </alternativeName>
</protein>
<proteinExistence type="inferred from homology"/>
<keyword evidence="11 16" id="KW-0472">Membrane</keyword>